<dbReference type="Proteomes" id="UP000789901">
    <property type="component" value="Unassembled WGS sequence"/>
</dbReference>
<dbReference type="EMBL" id="CAJVQB010033779">
    <property type="protein sequence ID" value="CAG8820254.1"/>
    <property type="molecule type" value="Genomic_DNA"/>
</dbReference>
<sequence>CEVDEARWLEKEYSIANQIWLNLDTVIRKRITIEDLYTSLTGGKEADRYKKRNYMARELIKSDLAISLLAMGITRKVANSIITEWWDKWHSFFQKEIWLQRCNE</sequence>
<protein>
    <submittedName>
        <fullName evidence="1">6151_t:CDS:1</fullName>
    </submittedName>
</protein>
<comment type="caution">
    <text evidence="1">The sequence shown here is derived from an EMBL/GenBank/DDBJ whole genome shotgun (WGS) entry which is preliminary data.</text>
</comment>
<feature type="non-terminal residue" evidence="1">
    <location>
        <position position="1"/>
    </location>
</feature>
<evidence type="ECO:0000313" key="2">
    <source>
        <dbReference type="Proteomes" id="UP000789901"/>
    </source>
</evidence>
<organism evidence="1 2">
    <name type="scientific">Gigaspora margarita</name>
    <dbReference type="NCBI Taxonomy" id="4874"/>
    <lineage>
        <taxon>Eukaryota</taxon>
        <taxon>Fungi</taxon>
        <taxon>Fungi incertae sedis</taxon>
        <taxon>Mucoromycota</taxon>
        <taxon>Glomeromycotina</taxon>
        <taxon>Glomeromycetes</taxon>
        <taxon>Diversisporales</taxon>
        <taxon>Gigasporaceae</taxon>
        <taxon>Gigaspora</taxon>
    </lineage>
</organism>
<evidence type="ECO:0000313" key="1">
    <source>
        <dbReference type="EMBL" id="CAG8820254.1"/>
    </source>
</evidence>
<feature type="non-terminal residue" evidence="1">
    <location>
        <position position="104"/>
    </location>
</feature>
<name>A0ABN7W7X7_GIGMA</name>
<gene>
    <name evidence="1" type="ORF">GMARGA_LOCUS27522</name>
</gene>
<accession>A0ABN7W7X7</accession>
<keyword evidence="2" id="KW-1185">Reference proteome</keyword>
<reference evidence="1 2" key="1">
    <citation type="submission" date="2021-06" db="EMBL/GenBank/DDBJ databases">
        <authorList>
            <person name="Kallberg Y."/>
            <person name="Tangrot J."/>
            <person name="Rosling A."/>
        </authorList>
    </citation>
    <scope>NUCLEOTIDE SEQUENCE [LARGE SCALE GENOMIC DNA]</scope>
    <source>
        <strain evidence="1 2">120-4 pot B 10/14</strain>
    </source>
</reference>
<proteinExistence type="predicted"/>